<protein>
    <recommendedName>
        <fullName evidence="17">Myosin motor domain-containing protein</fullName>
    </recommendedName>
</protein>
<dbReference type="GO" id="GO:0005524">
    <property type="term" value="F:ATP binding"/>
    <property type="evidence" value="ECO:0007669"/>
    <property type="project" value="UniProtKB-UniRule"/>
</dbReference>
<dbReference type="GO" id="GO:0005737">
    <property type="term" value="C:cytoplasm"/>
    <property type="evidence" value="ECO:0007669"/>
    <property type="project" value="TreeGrafter"/>
</dbReference>
<dbReference type="Proteomes" id="UP001151529">
    <property type="component" value="Chromosome 13"/>
</dbReference>
<evidence type="ECO:0000256" key="3">
    <source>
        <dbReference type="ARBA" id="ARBA00022840"/>
    </source>
</evidence>
<organism evidence="15 16">
    <name type="scientific">Salix viminalis</name>
    <name type="common">Common osier</name>
    <name type="synonym">Basket willow</name>
    <dbReference type="NCBI Taxonomy" id="40686"/>
    <lineage>
        <taxon>Eukaryota</taxon>
        <taxon>Viridiplantae</taxon>
        <taxon>Streptophyta</taxon>
        <taxon>Embryophyta</taxon>
        <taxon>Tracheophyta</taxon>
        <taxon>Spermatophyta</taxon>
        <taxon>Magnoliopsida</taxon>
        <taxon>eudicotyledons</taxon>
        <taxon>Gunneridae</taxon>
        <taxon>Pentapetalae</taxon>
        <taxon>rosids</taxon>
        <taxon>fabids</taxon>
        <taxon>Malpighiales</taxon>
        <taxon>Salicaceae</taxon>
        <taxon>Saliceae</taxon>
        <taxon>Salix</taxon>
    </lineage>
</organism>
<evidence type="ECO:0000256" key="6">
    <source>
        <dbReference type="ARBA" id="ARBA00023123"/>
    </source>
</evidence>
<evidence type="ECO:0000256" key="11">
    <source>
        <dbReference type="SAM" id="MobiDB-lite"/>
    </source>
</evidence>
<evidence type="ECO:0000256" key="9">
    <source>
        <dbReference type="PROSITE-ProRule" id="PRU00782"/>
    </source>
</evidence>
<evidence type="ECO:0000256" key="2">
    <source>
        <dbReference type="ARBA" id="ARBA00022741"/>
    </source>
</evidence>
<feature type="compositionally biased region" description="Basic and acidic residues" evidence="11">
    <location>
        <begin position="844"/>
        <end position="861"/>
    </location>
</feature>
<dbReference type="PANTHER" id="PTHR13140">
    <property type="entry name" value="MYOSIN"/>
    <property type="match status" value="1"/>
</dbReference>
<dbReference type="PROSITE" id="PS51126">
    <property type="entry name" value="DILUTE"/>
    <property type="match status" value="1"/>
</dbReference>
<feature type="domain" description="Myosin motor" evidence="13">
    <location>
        <begin position="79"/>
        <end position="523"/>
    </location>
</feature>
<dbReference type="GO" id="GO:0051015">
    <property type="term" value="F:actin filament binding"/>
    <property type="evidence" value="ECO:0007669"/>
    <property type="project" value="TreeGrafter"/>
</dbReference>
<reference evidence="15" key="1">
    <citation type="submission" date="2022-11" db="EMBL/GenBank/DDBJ databases">
        <authorList>
            <person name="Hyden B.L."/>
            <person name="Feng K."/>
            <person name="Yates T."/>
            <person name="Jawdy S."/>
            <person name="Smart L.B."/>
            <person name="Muchero W."/>
        </authorList>
    </citation>
    <scope>NUCLEOTIDE SEQUENCE</scope>
    <source>
        <tissue evidence="15">Shoot tip</tissue>
    </source>
</reference>
<keyword evidence="4" id="KW-0112">Calmodulin-binding</keyword>
<feature type="domain" description="Dilute" evidence="12">
    <location>
        <begin position="909"/>
        <end position="977"/>
    </location>
</feature>
<dbReference type="GO" id="GO:0030048">
    <property type="term" value="P:actin filament-based movement"/>
    <property type="evidence" value="ECO:0007669"/>
    <property type="project" value="UniProtKB-ARBA"/>
</dbReference>
<dbReference type="SUPFAM" id="SSF52540">
    <property type="entry name" value="P-loop containing nucleoside triphosphate hydrolases"/>
    <property type="match status" value="2"/>
</dbReference>
<dbReference type="EMBL" id="JAPFFL010000011">
    <property type="protein sequence ID" value="KAJ6694131.1"/>
    <property type="molecule type" value="Genomic_DNA"/>
</dbReference>
<keyword evidence="3 9" id="KW-0067">ATP-binding</keyword>
<dbReference type="OrthoDB" id="6108017at2759"/>
<dbReference type="Gene3D" id="1.20.5.4820">
    <property type="match status" value="1"/>
</dbReference>
<keyword evidence="5 10" id="KW-0175">Coiled coil</keyword>
<dbReference type="FunFam" id="1.20.5.190:FF:000001">
    <property type="entry name" value="unconventional myosin-Va"/>
    <property type="match status" value="3"/>
</dbReference>
<keyword evidence="8 9" id="KW-0009">Actin-binding</keyword>
<dbReference type="Gene3D" id="3.40.850.10">
    <property type="entry name" value="Kinesin motor domain"/>
    <property type="match status" value="2"/>
</dbReference>
<evidence type="ECO:0000256" key="4">
    <source>
        <dbReference type="ARBA" id="ARBA00022860"/>
    </source>
</evidence>
<dbReference type="GO" id="GO:0016020">
    <property type="term" value="C:membrane"/>
    <property type="evidence" value="ECO:0007669"/>
    <property type="project" value="TreeGrafter"/>
</dbReference>
<evidence type="ECO:0000256" key="7">
    <source>
        <dbReference type="ARBA" id="ARBA00023175"/>
    </source>
</evidence>
<reference evidence="15" key="2">
    <citation type="journal article" date="2023" name="Int. J. Mol. Sci.">
        <title>De Novo Assembly and Annotation of 11 Diverse Shrub Willow (Salix) Genomes Reveals Novel Gene Organization in Sex-Linked Regions.</title>
        <authorList>
            <person name="Hyden B."/>
            <person name="Feng K."/>
            <person name="Yates T.B."/>
            <person name="Jawdy S."/>
            <person name="Cereghino C."/>
            <person name="Smart L.B."/>
            <person name="Muchero W."/>
        </authorList>
    </citation>
    <scope>NUCLEOTIDE SEQUENCE [LARGE SCALE GENOMIC DNA]</scope>
    <source>
        <tissue evidence="15">Shoot tip</tissue>
    </source>
</reference>
<name>A0A9Q0PU80_SALVM</name>
<feature type="domain" description="Myosin N-terminal SH3-like" evidence="14">
    <location>
        <begin position="25"/>
        <end position="74"/>
    </location>
</feature>
<dbReference type="Pfam" id="PF00612">
    <property type="entry name" value="IQ"/>
    <property type="match status" value="3"/>
</dbReference>
<evidence type="ECO:0000259" key="14">
    <source>
        <dbReference type="PROSITE" id="PS51844"/>
    </source>
</evidence>
<dbReference type="InterPro" id="IPR004009">
    <property type="entry name" value="SH3_Myosin"/>
</dbReference>
<dbReference type="PROSITE" id="PS50096">
    <property type="entry name" value="IQ"/>
    <property type="match status" value="4"/>
</dbReference>
<dbReference type="InterPro" id="IPR002710">
    <property type="entry name" value="Dilute_dom"/>
</dbReference>
<evidence type="ECO:0000313" key="15">
    <source>
        <dbReference type="EMBL" id="KAJ6694131.1"/>
    </source>
</evidence>
<comment type="caution">
    <text evidence="15">The sequence shown here is derived from an EMBL/GenBank/DDBJ whole genome shotgun (WGS) entry which is preliminary data.</text>
</comment>
<evidence type="ECO:0000313" key="16">
    <source>
        <dbReference type="Proteomes" id="UP001151529"/>
    </source>
</evidence>
<dbReference type="PROSITE" id="PS51456">
    <property type="entry name" value="MYOSIN_MOTOR"/>
    <property type="match status" value="1"/>
</dbReference>
<dbReference type="PRINTS" id="PR00193">
    <property type="entry name" value="MYOSINHEAVY"/>
</dbReference>
<dbReference type="InterPro" id="IPR027417">
    <property type="entry name" value="P-loop_NTPase"/>
</dbReference>
<accession>A0A9Q0PU80</accession>
<keyword evidence="7 9" id="KW-0505">Motor protein</keyword>
<dbReference type="AlphaFoldDB" id="A0A9Q0PU80"/>
<evidence type="ECO:0000256" key="5">
    <source>
        <dbReference type="ARBA" id="ARBA00023054"/>
    </source>
</evidence>
<dbReference type="Pfam" id="PF00063">
    <property type="entry name" value="Myosin_head"/>
    <property type="match status" value="1"/>
</dbReference>
<evidence type="ECO:0008006" key="17">
    <source>
        <dbReference type="Google" id="ProtNLM"/>
    </source>
</evidence>
<dbReference type="Pfam" id="PF02736">
    <property type="entry name" value="Myosin_N"/>
    <property type="match status" value="1"/>
</dbReference>
<dbReference type="GO" id="GO:0016459">
    <property type="term" value="C:myosin complex"/>
    <property type="evidence" value="ECO:0007669"/>
    <property type="project" value="UniProtKB-KW"/>
</dbReference>
<dbReference type="PROSITE" id="PS51844">
    <property type="entry name" value="SH3_LIKE"/>
    <property type="match status" value="1"/>
</dbReference>
<feature type="binding site" evidence="9">
    <location>
        <begin position="173"/>
        <end position="180"/>
    </location>
    <ligand>
        <name>ATP</name>
        <dbReference type="ChEBI" id="CHEBI:30616"/>
    </ligand>
</feature>
<sequence>MLDSVVKWKKFVKDADREGSTENIIVGSEIWVEDPQLAWLDGKVSKITGQDAEIETSTGKKVTAKLSKIYPKDMEAPAGGVDDMTKLSYLHEPGVLENLKARYELNEIYTYTGNILIAINPFQRLPHIYDGHMMQQYKGAPFGELSPHVFAVADVAYRAMINEGKSNSILVSGESGAGKTETTKMLMRYLAFLGGRAATEGRTVEQQVLESNPVLEAFGNAKTVRNNNSSFEQFCINFTNEKLQQHFNQHVFKMEQEEYTKEEIDWSYIEFVDNQDVLDLLEKKPGGIIALLDEACMFPKSTHETFSNKLYQTFKVHKRFIKPKLSRTDFTIAHYAGEVQYQSDHFLDKNKDYVVPEHQDLLNASKCPFVAGLFPRLPEETSKSSKFSSIGSRFKIQLQQLMETLNSTEPHYIRCVKPNNLLKPAVFENVNIMQQLRCGGVLEAIRISMAGYPTRRPFFEFIGKTKIFLRAGQMAELDARRAEVLNNAAKTIQGRIRTHYARKRFIALRKATIVVQSLWRGRLACKVYESLKRQAAAIKIQKHIRRYTARTAYKKLHLSALLLQTGLRAMVARKEFRFRKRTKAATIIQARWHCHKSASYYKRLQRSAIVTQTGWRCRVARRELRLLKMAARDTGALREAKDKLEKHVEELTWRLQLEKRLRTDLEEAKAQEVVKFQNSLEEMKNKIEEANALILKEREAAKKAIDDAPPVIKETQVLVEDTKKIDSLTEEVENLRITLDSEKQRADDTEKKYSEVKEISEERRKKLEETEKKVQQLQESLQRLEEKLANLESENKVLRQQALSMAPNKYLSGRSRSIMQRAESHIPVDAARASSDLQSPSMNQREHSEVDDKPQKSLNEKQQENQELLIRCVAQHLGFSGNRPIAACIIYKCLLQWRSFEVERTSVFDRIIQTIGHAIETQDNNDILSYWLSNASTLLLLLQRTLKASGAAGMAPQRRRSSSATLFGRMTQACICH</sequence>
<dbReference type="InterPro" id="IPR001609">
    <property type="entry name" value="Myosin_head_motor_dom-like"/>
</dbReference>
<evidence type="ECO:0000256" key="1">
    <source>
        <dbReference type="ARBA" id="ARBA00022737"/>
    </source>
</evidence>
<dbReference type="InterPro" id="IPR000048">
    <property type="entry name" value="IQ_motif_EF-hand-BS"/>
</dbReference>
<dbReference type="PANTHER" id="PTHR13140:SF792">
    <property type="entry name" value="MYOSIN-9"/>
    <property type="match status" value="1"/>
</dbReference>
<dbReference type="FunFam" id="1.20.58.530:FF:000002">
    <property type="entry name" value="Class V myosin"/>
    <property type="match status" value="1"/>
</dbReference>
<evidence type="ECO:0000259" key="13">
    <source>
        <dbReference type="PROSITE" id="PS51456"/>
    </source>
</evidence>
<dbReference type="SMART" id="SM00015">
    <property type="entry name" value="IQ"/>
    <property type="match status" value="6"/>
</dbReference>
<gene>
    <name evidence="15" type="ORF">OIU85_004874</name>
</gene>
<dbReference type="SMART" id="SM00242">
    <property type="entry name" value="MYSc"/>
    <property type="match status" value="1"/>
</dbReference>
<keyword evidence="1" id="KW-0677">Repeat</keyword>
<evidence type="ECO:0000259" key="12">
    <source>
        <dbReference type="PROSITE" id="PS51126"/>
    </source>
</evidence>
<feature type="region of interest" description="Actin-binding" evidence="9">
    <location>
        <begin position="398"/>
        <end position="420"/>
    </location>
</feature>
<dbReference type="Gene3D" id="1.20.5.190">
    <property type="match status" value="2"/>
</dbReference>
<dbReference type="GO" id="GO:0005516">
    <property type="term" value="F:calmodulin binding"/>
    <property type="evidence" value="ECO:0007669"/>
    <property type="project" value="UniProtKB-KW"/>
</dbReference>
<feature type="region of interest" description="Disordered" evidence="11">
    <location>
        <begin position="833"/>
        <end position="861"/>
    </location>
</feature>
<feature type="coiled-coil region" evidence="10">
    <location>
        <begin position="641"/>
        <end position="801"/>
    </location>
</feature>
<dbReference type="InterPro" id="IPR036961">
    <property type="entry name" value="Kinesin_motor_dom_sf"/>
</dbReference>
<keyword evidence="6 9" id="KW-0518">Myosin</keyword>
<evidence type="ECO:0000256" key="8">
    <source>
        <dbReference type="ARBA" id="ARBA00023203"/>
    </source>
</evidence>
<dbReference type="GO" id="GO:0007015">
    <property type="term" value="P:actin filament organization"/>
    <property type="evidence" value="ECO:0007669"/>
    <property type="project" value="TreeGrafter"/>
</dbReference>
<keyword evidence="16" id="KW-1185">Reference proteome</keyword>
<dbReference type="Gene3D" id="1.20.58.530">
    <property type="match status" value="1"/>
</dbReference>
<dbReference type="GO" id="GO:0000146">
    <property type="term" value="F:microfilament motor activity"/>
    <property type="evidence" value="ECO:0007669"/>
    <property type="project" value="TreeGrafter"/>
</dbReference>
<comment type="similarity">
    <text evidence="9">Belongs to the TRAFAC class myosin-kinesin ATPase superfamily. Myosin family.</text>
</comment>
<dbReference type="GO" id="GO:0009860">
    <property type="term" value="P:pollen tube growth"/>
    <property type="evidence" value="ECO:0007669"/>
    <property type="project" value="TreeGrafter"/>
</dbReference>
<keyword evidence="2 9" id="KW-0547">Nucleotide-binding</keyword>
<evidence type="ECO:0000256" key="10">
    <source>
        <dbReference type="SAM" id="Coils"/>
    </source>
</evidence>
<proteinExistence type="inferred from homology"/>